<sequence length="56" mass="5720">MLVAQVGPATIASGCMSARCSGRWQFIGRQVDRPSLGDPGVVFIAALAAETKSVAA</sequence>
<dbReference type="EMBL" id="JAQNDN010000019">
    <property type="protein sequence ID" value="MDC0672314.1"/>
    <property type="molecule type" value="Genomic_DNA"/>
</dbReference>
<evidence type="ECO:0000313" key="1">
    <source>
        <dbReference type="EMBL" id="MDC0672314.1"/>
    </source>
</evidence>
<name>A0ABT5BFL3_9BACT</name>
<keyword evidence="2" id="KW-1185">Reference proteome</keyword>
<reference evidence="1 2" key="1">
    <citation type="submission" date="2022-11" db="EMBL/GenBank/DDBJ databases">
        <title>Minimal conservation of predation-associated metabolite biosynthetic gene clusters underscores biosynthetic potential of Myxococcota including descriptions for ten novel species: Archangium lansinium sp. nov., Myxococcus landrumus sp. nov., Nannocystis bai.</title>
        <authorList>
            <person name="Ahearne A."/>
            <person name="Stevens C."/>
            <person name="Dowd S."/>
        </authorList>
    </citation>
    <scope>NUCLEOTIDE SEQUENCE [LARGE SCALE GENOMIC DNA]</scope>
    <source>
        <strain evidence="1 2">NCELM</strain>
    </source>
</reference>
<protein>
    <submittedName>
        <fullName evidence="1">Uncharacterized protein</fullName>
    </submittedName>
</protein>
<evidence type="ECO:0000313" key="2">
    <source>
        <dbReference type="Proteomes" id="UP001217838"/>
    </source>
</evidence>
<dbReference type="RefSeq" id="WP_272003826.1">
    <property type="nucleotide sequence ID" value="NZ_JAQNDN010000019.1"/>
</dbReference>
<accession>A0ABT5BFL3</accession>
<dbReference type="Proteomes" id="UP001217838">
    <property type="component" value="Unassembled WGS sequence"/>
</dbReference>
<comment type="caution">
    <text evidence="1">The sequence shown here is derived from an EMBL/GenBank/DDBJ whole genome shotgun (WGS) entry which is preliminary data.</text>
</comment>
<organism evidence="1 2">
    <name type="scientific">Nannocystis radixulma</name>
    <dbReference type="NCBI Taxonomy" id="2995305"/>
    <lineage>
        <taxon>Bacteria</taxon>
        <taxon>Pseudomonadati</taxon>
        <taxon>Myxococcota</taxon>
        <taxon>Polyangia</taxon>
        <taxon>Nannocystales</taxon>
        <taxon>Nannocystaceae</taxon>
        <taxon>Nannocystis</taxon>
    </lineage>
</organism>
<proteinExistence type="predicted"/>
<gene>
    <name evidence="1" type="ORF">POL58_31490</name>
</gene>